<dbReference type="AlphaFoldDB" id="A0A1M4THC6"/>
<dbReference type="SUPFAM" id="SSF55486">
    <property type="entry name" value="Metalloproteases ('zincins'), catalytic domain"/>
    <property type="match status" value="1"/>
</dbReference>
<dbReference type="EMBL" id="FQUL01000005">
    <property type="protein sequence ID" value="SHE43912.1"/>
    <property type="molecule type" value="Genomic_DNA"/>
</dbReference>
<keyword evidence="1" id="KW-0378">Hydrolase</keyword>
<dbReference type="InterPro" id="IPR022454">
    <property type="entry name" value="CHP03883_F420-assoc"/>
</dbReference>
<name>A0A1M4THC6_9ACTN</name>
<proteinExistence type="predicted"/>
<dbReference type="NCBIfam" id="TIGR03624">
    <property type="entry name" value="putative hydrolase"/>
    <property type="match status" value="1"/>
</dbReference>
<evidence type="ECO:0000313" key="2">
    <source>
        <dbReference type="Proteomes" id="UP000184295"/>
    </source>
</evidence>
<keyword evidence="2" id="KW-1185">Reference proteome</keyword>
<reference evidence="2" key="1">
    <citation type="submission" date="2016-11" db="EMBL/GenBank/DDBJ databases">
        <authorList>
            <person name="Varghese N."/>
            <person name="Submissions S."/>
        </authorList>
    </citation>
    <scope>NUCLEOTIDE SEQUENCE [LARGE SCALE GENOMIC DNA]</scope>
    <source>
        <strain evidence="2">DSM 19514</strain>
    </source>
</reference>
<dbReference type="NCBIfam" id="TIGR03883">
    <property type="entry name" value="DUF2342_F420"/>
    <property type="match status" value="1"/>
</dbReference>
<dbReference type="STRING" id="1121881.SAMN02745225_00619"/>
<gene>
    <name evidence="1" type="ORF">SAMN02745225_00619</name>
</gene>
<organism evidence="1 2">
    <name type="scientific">Ferrithrix thermotolerans DSM 19514</name>
    <dbReference type="NCBI Taxonomy" id="1121881"/>
    <lineage>
        <taxon>Bacteria</taxon>
        <taxon>Bacillati</taxon>
        <taxon>Actinomycetota</taxon>
        <taxon>Acidimicrobiia</taxon>
        <taxon>Acidimicrobiales</taxon>
        <taxon>Acidimicrobiaceae</taxon>
        <taxon>Ferrithrix</taxon>
    </lineage>
</organism>
<dbReference type="RefSeq" id="WP_072788642.1">
    <property type="nucleotide sequence ID" value="NZ_FQUL01000005.1"/>
</dbReference>
<dbReference type="GO" id="GO:0016787">
    <property type="term" value="F:hydrolase activity"/>
    <property type="evidence" value="ECO:0007669"/>
    <property type="project" value="UniProtKB-KW"/>
</dbReference>
<evidence type="ECO:0000313" key="1">
    <source>
        <dbReference type="EMBL" id="SHE43912.1"/>
    </source>
</evidence>
<sequence length="351" mass="39257">MAKSISWSAVMASAKVVLARSSKPTDEEIDELIRDFDEIVPIAKQQVEEFTGLLVPPGEVSFKVLSREEWLEANLDSYKYLISKATSKGNLDLTVPGSDVVSGAGLGVVMGWMATRVLGQYDLLLQNGRENGSGSLYFVAPNLIELERRFGFQKRQFRHWVALHELTHRAQFEGVPWFRCYFSSLVDEMLEIAQPSPTEMVEAFSKAARRLVAGEPLLDETGLAGIFMSDRQRIVMEKTTALMSIAEGHGDWVMDRAGRDVVPEAWQFSRTLSHRRSSSQGAAKIMQSLLGLEAKMNQYARGERFIEEVERKAPGSSRLVWTSPESIPTKEEFSDVSLWLNRMGALASSVM</sequence>
<dbReference type="Proteomes" id="UP000184295">
    <property type="component" value="Unassembled WGS sequence"/>
</dbReference>
<dbReference type="InterPro" id="IPR018766">
    <property type="entry name" value="Zinicin_2"/>
</dbReference>
<dbReference type="Pfam" id="PF10103">
    <property type="entry name" value="Zincin_2"/>
    <property type="match status" value="1"/>
</dbReference>
<dbReference type="InterPro" id="IPR042271">
    <property type="entry name" value="Zinicin_2_N"/>
</dbReference>
<dbReference type="Gene3D" id="1.20.150.30">
    <property type="entry name" value="Zincin-like metallopeptidase, N-terminal domain"/>
    <property type="match status" value="1"/>
</dbReference>
<dbReference type="PANTHER" id="PTHR39420">
    <property type="match status" value="1"/>
</dbReference>
<dbReference type="OrthoDB" id="142939at2"/>
<protein>
    <submittedName>
        <fullName evidence="1">Putative hydrolase/uncharacterized protein, coenzyme F420 biosynthesis associated</fullName>
    </submittedName>
</protein>
<dbReference type="PANTHER" id="PTHR39420:SF1">
    <property type="entry name" value="HYDROLASE"/>
    <property type="match status" value="1"/>
</dbReference>
<accession>A0A1M4THC6</accession>